<dbReference type="InterPro" id="IPR006145">
    <property type="entry name" value="PsdUridine_synth_RsuA/RluA"/>
</dbReference>
<accession>E4TZH6</accession>
<comment type="catalytic activity">
    <reaction evidence="1">
        <text>a uridine in RNA = a pseudouridine in RNA</text>
        <dbReference type="Rhea" id="RHEA:48348"/>
        <dbReference type="Rhea" id="RHEA-COMP:12068"/>
        <dbReference type="Rhea" id="RHEA-COMP:12069"/>
        <dbReference type="ChEBI" id="CHEBI:65314"/>
        <dbReference type="ChEBI" id="CHEBI:65315"/>
    </reaction>
</comment>
<dbReference type="InterPro" id="IPR020103">
    <property type="entry name" value="PsdUridine_synth_cat_dom_sf"/>
</dbReference>
<organism evidence="6 7">
    <name type="scientific">Sulfuricurvum kujiense (strain ATCC BAA-921 / DSM 16994 / JCM 11577 / YK-1)</name>
    <dbReference type="NCBI Taxonomy" id="709032"/>
    <lineage>
        <taxon>Bacteria</taxon>
        <taxon>Pseudomonadati</taxon>
        <taxon>Campylobacterota</taxon>
        <taxon>Epsilonproteobacteria</taxon>
        <taxon>Campylobacterales</taxon>
        <taxon>Sulfurimonadaceae</taxon>
        <taxon>Sulfuricurvum</taxon>
    </lineage>
</organism>
<evidence type="ECO:0000256" key="1">
    <source>
        <dbReference type="ARBA" id="ARBA00000073"/>
    </source>
</evidence>
<dbReference type="GO" id="GO:0140098">
    <property type="term" value="F:catalytic activity, acting on RNA"/>
    <property type="evidence" value="ECO:0007669"/>
    <property type="project" value="UniProtKB-ARBA"/>
</dbReference>
<protein>
    <recommendedName>
        <fullName evidence="3">RNA pseudouridylate synthase</fullName>
    </recommendedName>
    <alternativeName>
        <fullName evidence="4">RNA-uridine isomerase</fullName>
    </alternativeName>
</protein>
<dbReference type="HOGENOM" id="CLU_016902_5_0_7"/>
<dbReference type="InterPro" id="IPR050188">
    <property type="entry name" value="RluA_PseudoU_synthase"/>
</dbReference>
<dbReference type="RefSeq" id="WP_013461400.1">
    <property type="nucleotide sequence ID" value="NC_014762.1"/>
</dbReference>
<dbReference type="Gene3D" id="3.30.2350.10">
    <property type="entry name" value="Pseudouridine synthase"/>
    <property type="match status" value="1"/>
</dbReference>
<feature type="domain" description="Pseudouridine synthase RsuA/RluA-like" evidence="5">
    <location>
        <begin position="80"/>
        <end position="228"/>
    </location>
</feature>
<name>E4TZH6_SULKY</name>
<evidence type="ECO:0000256" key="2">
    <source>
        <dbReference type="ARBA" id="ARBA00010876"/>
    </source>
</evidence>
<keyword evidence="7" id="KW-1185">Reference proteome</keyword>
<dbReference type="GO" id="GO:0000455">
    <property type="term" value="P:enzyme-directed rRNA pseudouridine synthesis"/>
    <property type="evidence" value="ECO:0007669"/>
    <property type="project" value="TreeGrafter"/>
</dbReference>
<evidence type="ECO:0000313" key="6">
    <source>
        <dbReference type="EMBL" id="ADR35203.1"/>
    </source>
</evidence>
<reference evidence="6 7" key="1">
    <citation type="journal article" date="2012" name="Stand. Genomic Sci.">
        <title>Complete genome sequence of the sulfur compounds oxidizing chemolithoautotroph Sulfuricurvum kujiense type strain (YK-1(T)).</title>
        <authorList>
            <person name="Han C."/>
            <person name="Kotsyurbenko O."/>
            <person name="Chertkov O."/>
            <person name="Held B."/>
            <person name="Lapidus A."/>
            <person name="Nolan M."/>
            <person name="Lucas S."/>
            <person name="Hammon N."/>
            <person name="Deshpande S."/>
            <person name="Cheng J.F."/>
            <person name="Tapia R."/>
            <person name="Goodwin L.A."/>
            <person name="Pitluck S."/>
            <person name="Liolios K."/>
            <person name="Pagani I."/>
            <person name="Ivanova N."/>
            <person name="Mavromatis K."/>
            <person name="Mikhailova N."/>
            <person name="Pati A."/>
            <person name="Chen A."/>
            <person name="Palaniappan K."/>
            <person name="Land M."/>
            <person name="Hauser L."/>
            <person name="Chang Y.J."/>
            <person name="Jeffries C.D."/>
            <person name="Brambilla E.M."/>
            <person name="Rohde M."/>
            <person name="Spring S."/>
            <person name="Sikorski J."/>
            <person name="Goker M."/>
            <person name="Woyke T."/>
            <person name="Bristow J."/>
            <person name="Eisen J.A."/>
            <person name="Markowitz V."/>
            <person name="Hugenholtz P."/>
            <person name="Kyrpides N.C."/>
            <person name="Klenk H.P."/>
            <person name="Detter J.C."/>
        </authorList>
    </citation>
    <scope>NUCLEOTIDE SEQUENCE [LARGE SCALE GENOMIC DNA]</scope>
    <source>
        <strain evidence="7">ATCC BAA-921 / DSM 16994 / JCM 11577 / YK-1</strain>
    </source>
</reference>
<dbReference type="GO" id="GO:0009982">
    <property type="term" value="F:pseudouridine synthase activity"/>
    <property type="evidence" value="ECO:0007669"/>
    <property type="project" value="InterPro"/>
</dbReference>
<dbReference type="eggNOG" id="COG0564">
    <property type="taxonomic scope" value="Bacteria"/>
</dbReference>
<dbReference type="SUPFAM" id="SSF55120">
    <property type="entry name" value="Pseudouridine synthase"/>
    <property type="match status" value="1"/>
</dbReference>
<evidence type="ECO:0000259" key="5">
    <source>
        <dbReference type="Pfam" id="PF00849"/>
    </source>
</evidence>
<gene>
    <name evidence="6" type="ordered locus">Sulku_2544</name>
</gene>
<dbReference type="CDD" id="cd02869">
    <property type="entry name" value="PseudoU_synth_RluA_like"/>
    <property type="match status" value="1"/>
</dbReference>
<dbReference type="PANTHER" id="PTHR21600">
    <property type="entry name" value="MITOCHONDRIAL RNA PSEUDOURIDINE SYNTHASE"/>
    <property type="match status" value="1"/>
</dbReference>
<evidence type="ECO:0000313" key="7">
    <source>
        <dbReference type="Proteomes" id="UP000008721"/>
    </source>
</evidence>
<evidence type="ECO:0000256" key="3">
    <source>
        <dbReference type="ARBA" id="ARBA00031870"/>
    </source>
</evidence>
<comment type="similarity">
    <text evidence="2">Belongs to the pseudouridine synthase RluA family.</text>
</comment>
<dbReference type="GO" id="GO:0003723">
    <property type="term" value="F:RNA binding"/>
    <property type="evidence" value="ECO:0007669"/>
    <property type="project" value="InterPro"/>
</dbReference>
<dbReference type="STRING" id="709032.Sulku_2544"/>
<proteinExistence type="inferred from homology"/>
<evidence type="ECO:0000256" key="4">
    <source>
        <dbReference type="ARBA" id="ARBA00033164"/>
    </source>
</evidence>
<dbReference type="KEGG" id="sku:Sulku_2544"/>
<sequence>MPFITKKLHAPERQKAFRFLMQELGITQSEAQRLIAKGRLSQNGIVMSNNAGYIEEGDFDFICFEPVTLGLVPTFVEEEFAVYDKPSGLLVHPQNRHTPYSLNDEIKHRFGHEANITHRIDQETSGLVLAARNKLSERTLKMMFEERQITKKYIAMVKGHLKEPLDIQEPLLRREDASSIVRMIVRVHPEGKPSRTFIKPLEYFPDTDTTLVEASPYTGRQHQIRVHLFHVEHPIIGDPIYGQDEENAVRFLDREMSVEERLNNTGASRLLLHAHSLEFIYNDIVYHVVSKEDFIAQCFDAMKVK</sequence>
<dbReference type="Pfam" id="PF00849">
    <property type="entry name" value="PseudoU_synth_2"/>
    <property type="match status" value="1"/>
</dbReference>
<dbReference type="AlphaFoldDB" id="E4TZH6"/>
<dbReference type="Proteomes" id="UP000008721">
    <property type="component" value="Chromosome"/>
</dbReference>
<dbReference type="EMBL" id="CP002355">
    <property type="protein sequence ID" value="ADR35203.1"/>
    <property type="molecule type" value="Genomic_DNA"/>
</dbReference>
<dbReference type="PANTHER" id="PTHR21600:SF44">
    <property type="entry name" value="RIBOSOMAL LARGE SUBUNIT PSEUDOURIDINE SYNTHASE D"/>
    <property type="match status" value="1"/>
</dbReference>
<dbReference type="OrthoDB" id="128480at2"/>